<feature type="compositionally biased region" description="Polar residues" evidence="1">
    <location>
        <begin position="162"/>
        <end position="175"/>
    </location>
</feature>
<dbReference type="Proteomes" id="UP000645828">
    <property type="component" value="Unassembled WGS sequence"/>
</dbReference>
<keyword evidence="3" id="KW-1185">Reference proteome</keyword>
<protein>
    <submittedName>
        <fullName evidence="2">(raccoon dog) hypothetical protein</fullName>
    </submittedName>
</protein>
<reference evidence="2" key="1">
    <citation type="submission" date="2020-12" db="EMBL/GenBank/DDBJ databases">
        <authorList>
            <consortium name="Molecular Ecology Group"/>
        </authorList>
    </citation>
    <scope>NUCLEOTIDE SEQUENCE</scope>
    <source>
        <strain evidence="2">TBG_1078</strain>
    </source>
</reference>
<comment type="caution">
    <text evidence="2">The sequence shown here is derived from an EMBL/GenBank/DDBJ whole genome shotgun (WGS) entry which is preliminary data.</text>
</comment>
<feature type="compositionally biased region" description="Low complexity" evidence="1">
    <location>
        <begin position="14"/>
        <end position="29"/>
    </location>
</feature>
<evidence type="ECO:0000313" key="2">
    <source>
        <dbReference type="EMBL" id="CAD7693991.1"/>
    </source>
</evidence>
<dbReference type="EMBL" id="CAJHUB010000788">
    <property type="protein sequence ID" value="CAD7693991.1"/>
    <property type="molecule type" value="Genomic_DNA"/>
</dbReference>
<gene>
    <name evidence="2" type="ORF">NYPRO_LOCUS26783</name>
</gene>
<name>A0A811ZYA6_NYCPR</name>
<evidence type="ECO:0000256" key="1">
    <source>
        <dbReference type="SAM" id="MobiDB-lite"/>
    </source>
</evidence>
<feature type="compositionally biased region" description="Basic and acidic residues" evidence="1">
    <location>
        <begin position="1"/>
        <end position="10"/>
    </location>
</feature>
<feature type="region of interest" description="Disordered" evidence="1">
    <location>
        <begin position="1"/>
        <end position="220"/>
    </location>
</feature>
<dbReference type="AlphaFoldDB" id="A0A811ZYA6"/>
<sequence>MKRSTDEGRQYQDQQQGSPPRGPRTGQQQGPPPRGPPTGQQQGPSPSRGPPTASPPGRLVSATNPGVQAAVAPQGPKTPSRHTRSAQTTTPVEENWSQKEAPVCTHPRKPACPPSPSLGALGKYLPPHRGSPWLPAPQPAPQPGGQGRGPRRAPPHRQPPAQSTNVCGRATNAQSRAPAPRLVLPTPNAASATETPRPPRGRGGGQGEEGRSFSSVWLSQ</sequence>
<evidence type="ECO:0000313" key="3">
    <source>
        <dbReference type="Proteomes" id="UP000645828"/>
    </source>
</evidence>
<organism evidence="2 3">
    <name type="scientific">Nyctereutes procyonoides</name>
    <name type="common">Raccoon dog</name>
    <name type="synonym">Canis procyonoides</name>
    <dbReference type="NCBI Taxonomy" id="34880"/>
    <lineage>
        <taxon>Eukaryota</taxon>
        <taxon>Metazoa</taxon>
        <taxon>Chordata</taxon>
        <taxon>Craniata</taxon>
        <taxon>Vertebrata</taxon>
        <taxon>Euteleostomi</taxon>
        <taxon>Mammalia</taxon>
        <taxon>Eutheria</taxon>
        <taxon>Laurasiatheria</taxon>
        <taxon>Carnivora</taxon>
        <taxon>Caniformia</taxon>
        <taxon>Canidae</taxon>
        <taxon>Nyctereutes</taxon>
    </lineage>
</organism>
<proteinExistence type="predicted"/>
<feature type="compositionally biased region" description="Low complexity" evidence="1">
    <location>
        <begin position="37"/>
        <end position="46"/>
    </location>
</feature>
<accession>A0A811ZYA6</accession>